<name>A0A8B8FJR7_9HEMI</name>
<dbReference type="GeneID" id="112683923"/>
<dbReference type="RefSeq" id="XP_025410923.1">
    <property type="nucleotide sequence ID" value="XM_025555138.1"/>
</dbReference>
<evidence type="ECO:0000313" key="2">
    <source>
        <dbReference type="RefSeq" id="XP_025410923.1"/>
    </source>
</evidence>
<gene>
    <name evidence="2" type="primary">LOC112683923</name>
</gene>
<sequence>MNDKQIIYKRKRQQKNCVFWVHHINARREEVGLFYTLFNDLRNDENKFFNYFRMSCASFDVLHEKLKDKLQRENMQFRNCIQPVEMISITLRWLHDAHRINTTIAFSATEILTIRRHHQRNIDGHTKDVLENKNFNNEHTHHCTVSLHANVIVVS</sequence>
<dbReference type="AlphaFoldDB" id="A0A8B8FJR7"/>
<evidence type="ECO:0000313" key="1">
    <source>
        <dbReference type="Proteomes" id="UP000694846"/>
    </source>
</evidence>
<proteinExistence type="predicted"/>
<organism evidence="1 2">
    <name type="scientific">Sipha flava</name>
    <name type="common">yellow sugarcane aphid</name>
    <dbReference type="NCBI Taxonomy" id="143950"/>
    <lineage>
        <taxon>Eukaryota</taxon>
        <taxon>Metazoa</taxon>
        <taxon>Ecdysozoa</taxon>
        <taxon>Arthropoda</taxon>
        <taxon>Hexapoda</taxon>
        <taxon>Insecta</taxon>
        <taxon>Pterygota</taxon>
        <taxon>Neoptera</taxon>
        <taxon>Paraneoptera</taxon>
        <taxon>Hemiptera</taxon>
        <taxon>Sternorrhyncha</taxon>
        <taxon>Aphidomorpha</taxon>
        <taxon>Aphidoidea</taxon>
        <taxon>Aphididae</taxon>
        <taxon>Sipha</taxon>
    </lineage>
</organism>
<protein>
    <submittedName>
        <fullName evidence="2">Uncharacterized protein LOC112683923</fullName>
    </submittedName>
</protein>
<dbReference type="Proteomes" id="UP000694846">
    <property type="component" value="Unplaced"/>
</dbReference>
<keyword evidence="1" id="KW-1185">Reference proteome</keyword>
<accession>A0A8B8FJR7</accession>
<dbReference type="OrthoDB" id="6623005at2759"/>
<reference evidence="2" key="1">
    <citation type="submission" date="2025-08" db="UniProtKB">
        <authorList>
            <consortium name="RefSeq"/>
        </authorList>
    </citation>
    <scope>IDENTIFICATION</scope>
    <source>
        <tissue evidence="2">Whole body</tissue>
    </source>
</reference>